<dbReference type="EMBL" id="JAUUTY010000005">
    <property type="protein sequence ID" value="KAK1627692.1"/>
    <property type="molecule type" value="Genomic_DNA"/>
</dbReference>
<proteinExistence type="predicted"/>
<name>A0AAD8VXV9_LOLMU</name>
<organism evidence="2 3">
    <name type="scientific">Lolium multiflorum</name>
    <name type="common">Italian ryegrass</name>
    <name type="synonym">Lolium perenne subsp. multiflorum</name>
    <dbReference type="NCBI Taxonomy" id="4521"/>
    <lineage>
        <taxon>Eukaryota</taxon>
        <taxon>Viridiplantae</taxon>
        <taxon>Streptophyta</taxon>
        <taxon>Embryophyta</taxon>
        <taxon>Tracheophyta</taxon>
        <taxon>Spermatophyta</taxon>
        <taxon>Magnoliopsida</taxon>
        <taxon>Liliopsida</taxon>
        <taxon>Poales</taxon>
        <taxon>Poaceae</taxon>
        <taxon>BOP clade</taxon>
        <taxon>Pooideae</taxon>
        <taxon>Poodae</taxon>
        <taxon>Poeae</taxon>
        <taxon>Poeae Chloroplast Group 2 (Poeae type)</taxon>
        <taxon>Loliodinae</taxon>
        <taxon>Loliinae</taxon>
        <taxon>Lolium</taxon>
    </lineage>
</organism>
<dbReference type="SUPFAM" id="SSF55124">
    <property type="entry name" value="Nitrite/Sulfite reductase N-terminal domain-like"/>
    <property type="match status" value="1"/>
</dbReference>
<dbReference type="InterPro" id="IPR036136">
    <property type="entry name" value="Nit/Sulf_reduc_fer-like_dom_sf"/>
</dbReference>
<comment type="caution">
    <text evidence="2">The sequence shown here is derived from an EMBL/GenBank/DDBJ whole genome shotgun (WGS) entry which is preliminary data.</text>
</comment>
<feature type="domain" description="Nitrite/Sulfite reductase ferredoxin-like" evidence="1">
    <location>
        <begin position="9"/>
        <end position="45"/>
    </location>
</feature>
<dbReference type="InterPro" id="IPR005117">
    <property type="entry name" value="NiRdtase/SiRdtase_haem-b_fer"/>
</dbReference>
<protein>
    <recommendedName>
        <fullName evidence="1">Nitrite/Sulfite reductase ferredoxin-like domain-containing protein</fullName>
    </recommendedName>
</protein>
<evidence type="ECO:0000259" key="1">
    <source>
        <dbReference type="Pfam" id="PF03460"/>
    </source>
</evidence>
<dbReference type="Gene3D" id="3.90.480.20">
    <property type="match status" value="1"/>
</dbReference>
<keyword evidence="3" id="KW-1185">Reference proteome</keyword>
<dbReference type="GO" id="GO:0016491">
    <property type="term" value="F:oxidoreductase activity"/>
    <property type="evidence" value="ECO:0007669"/>
    <property type="project" value="InterPro"/>
</dbReference>
<accession>A0AAD8VXV9</accession>
<dbReference type="Proteomes" id="UP001231189">
    <property type="component" value="Unassembled WGS sequence"/>
</dbReference>
<dbReference type="AlphaFoldDB" id="A0AAD8VXV9"/>
<dbReference type="Pfam" id="PF03460">
    <property type="entry name" value="NIR_SIR_ferr"/>
    <property type="match status" value="1"/>
</dbReference>
<gene>
    <name evidence="2" type="ORF">QYE76_002007</name>
</gene>
<reference evidence="2" key="1">
    <citation type="submission" date="2023-07" db="EMBL/GenBank/DDBJ databases">
        <title>A chromosome-level genome assembly of Lolium multiflorum.</title>
        <authorList>
            <person name="Chen Y."/>
            <person name="Copetti D."/>
            <person name="Kolliker R."/>
            <person name="Studer B."/>
        </authorList>
    </citation>
    <scope>NUCLEOTIDE SEQUENCE</scope>
    <source>
        <strain evidence="2">02402/16</strain>
        <tissue evidence="2">Leaf</tissue>
    </source>
</reference>
<sequence>MSAAVSCPMKQEGLSFVGLHVPMGRLQAADMFELARLAYEYGSGNASPWSRTLCSPMSKTRRSTRCSPSC</sequence>
<evidence type="ECO:0000313" key="3">
    <source>
        <dbReference type="Proteomes" id="UP001231189"/>
    </source>
</evidence>
<evidence type="ECO:0000313" key="2">
    <source>
        <dbReference type="EMBL" id="KAK1627692.1"/>
    </source>
</evidence>